<dbReference type="PANTHER" id="PTHR44998">
    <property type="match status" value="1"/>
</dbReference>
<name>A0A2W1JZH1_9CYAN</name>
<reference evidence="1 2" key="1">
    <citation type="journal article" date="2018" name="Sci. Rep.">
        <title>A novel species of the marine cyanobacterium Acaryochloris with a unique pigment content and lifestyle.</title>
        <authorList>
            <person name="Partensky F."/>
            <person name="Six C."/>
            <person name="Ratin M."/>
            <person name="Garczarek L."/>
            <person name="Vaulot D."/>
            <person name="Probert I."/>
            <person name="Calteau A."/>
            <person name="Gourvil P."/>
            <person name="Marie D."/>
            <person name="Grebert T."/>
            <person name="Bouchier C."/>
            <person name="Le Panse S."/>
            <person name="Gachenot M."/>
            <person name="Rodriguez F."/>
            <person name="Garrido J.L."/>
        </authorList>
    </citation>
    <scope>NUCLEOTIDE SEQUENCE [LARGE SCALE GENOMIC DNA]</scope>
    <source>
        <strain evidence="1 2">RCC1774</strain>
    </source>
</reference>
<evidence type="ECO:0000313" key="1">
    <source>
        <dbReference type="EMBL" id="PZD75322.1"/>
    </source>
</evidence>
<gene>
    <name evidence="1" type="ORF">C1752_00503</name>
</gene>
<dbReference type="Gene3D" id="3.40.50.2000">
    <property type="entry name" value="Glycogen Phosphorylase B"/>
    <property type="match status" value="1"/>
</dbReference>
<dbReference type="Proteomes" id="UP000248857">
    <property type="component" value="Unassembled WGS sequence"/>
</dbReference>
<dbReference type="RefSeq" id="WP_110984468.1">
    <property type="nucleotide sequence ID" value="NZ_CAWNWM010000001.1"/>
</dbReference>
<sequence length="199" mass="22274">MRERLVDKPMGQFAQNNCLCMSTRHQKWQLDHLLRARGLRQSCDRIYIPELAYTTDNLKIREVVPSESVEQQMLRQVPGAALLLFDRTNSVKVNVRQAARAQELDPDQLIFAPQLPFNEYLTRYRCSDLLLDACTYRVGSTAIALSAWLPLLTHPDASQTEASICAAAGFKDLLICDSAVAYEQKTVHPATHAGGMAAI</sequence>
<comment type="caution">
    <text evidence="1">The sequence shown here is derived from an EMBL/GenBank/DDBJ whole genome shotgun (WGS) entry which is preliminary data.</text>
</comment>
<dbReference type="PANTHER" id="PTHR44998:SF1">
    <property type="entry name" value="UDP-N-ACETYLGLUCOSAMINE--PEPTIDE N-ACETYLGLUCOSAMINYLTRANSFERASE 110 KDA SUBUNIT"/>
    <property type="match status" value="1"/>
</dbReference>
<keyword evidence="2" id="KW-1185">Reference proteome</keyword>
<accession>A0A2W1JZH1</accession>
<organism evidence="1 2">
    <name type="scientific">Acaryochloris thomasi RCC1774</name>
    <dbReference type="NCBI Taxonomy" id="1764569"/>
    <lineage>
        <taxon>Bacteria</taxon>
        <taxon>Bacillati</taxon>
        <taxon>Cyanobacteriota</taxon>
        <taxon>Cyanophyceae</taxon>
        <taxon>Acaryochloridales</taxon>
        <taxon>Acaryochloridaceae</taxon>
        <taxon>Acaryochloris</taxon>
        <taxon>Acaryochloris thomasi</taxon>
    </lineage>
</organism>
<protein>
    <submittedName>
        <fullName evidence="1">Uncharacterized protein</fullName>
    </submittedName>
</protein>
<dbReference type="EMBL" id="PQWO01000001">
    <property type="protein sequence ID" value="PZD75322.1"/>
    <property type="molecule type" value="Genomic_DNA"/>
</dbReference>
<dbReference type="OrthoDB" id="238183at2"/>
<evidence type="ECO:0000313" key="2">
    <source>
        <dbReference type="Proteomes" id="UP000248857"/>
    </source>
</evidence>
<proteinExistence type="predicted"/>
<dbReference type="AlphaFoldDB" id="A0A2W1JZH1"/>